<evidence type="ECO:0000256" key="4">
    <source>
        <dbReference type="ARBA" id="ARBA00022840"/>
    </source>
</evidence>
<dbReference type="InterPro" id="IPR006195">
    <property type="entry name" value="aa-tRNA-synth_II"/>
</dbReference>
<dbReference type="Pfam" id="PF00152">
    <property type="entry name" value="tRNA-synt_2"/>
    <property type="match status" value="1"/>
</dbReference>
<dbReference type="Gene3D" id="3.20.20.240">
    <property type="entry name" value="Methylmalonyl-CoA mutase"/>
    <property type="match status" value="1"/>
</dbReference>
<name>A0A2T0SMA1_9PSEU</name>
<feature type="domain" description="Aminoacyl-transfer RNA synthetases class-II family profile" evidence="9">
    <location>
        <begin position="523"/>
        <end position="751"/>
    </location>
</feature>
<dbReference type="SUPFAM" id="SSF51703">
    <property type="entry name" value="Cobalamin (vitamin B12)-dependent enzymes"/>
    <property type="match status" value="1"/>
</dbReference>
<evidence type="ECO:0000256" key="5">
    <source>
        <dbReference type="ARBA" id="ARBA00022917"/>
    </source>
</evidence>
<keyword evidence="11" id="KW-1185">Reference proteome</keyword>
<evidence type="ECO:0000259" key="9">
    <source>
        <dbReference type="PROSITE" id="PS50862"/>
    </source>
</evidence>
<dbReference type="InterPro" id="IPR004364">
    <property type="entry name" value="Aa-tRNA-synt_II"/>
</dbReference>
<dbReference type="Proteomes" id="UP000239494">
    <property type="component" value="Unassembled WGS sequence"/>
</dbReference>
<dbReference type="SUPFAM" id="SSF55681">
    <property type="entry name" value="Class II aaRS and biotin synthetases"/>
    <property type="match status" value="1"/>
</dbReference>
<keyword evidence="1" id="KW-0436">Ligase</keyword>
<evidence type="ECO:0000256" key="3">
    <source>
        <dbReference type="ARBA" id="ARBA00022741"/>
    </source>
</evidence>
<dbReference type="AlphaFoldDB" id="A0A2T0SMA1"/>
<keyword evidence="4" id="KW-0067">ATP-binding</keyword>
<evidence type="ECO:0000256" key="2">
    <source>
        <dbReference type="ARBA" id="ARBA00022628"/>
    </source>
</evidence>
<comment type="caution">
    <text evidence="10">The sequence shown here is derived from an EMBL/GenBank/DDBJ whole genome shotgun (WGS) entry which is preliminary data.</text>
</comment>
<evidence type="ECO:0000256" key="1">
    <source>
        <dbReference type="ARBA" id="ARBA00022598"/>
    </source>
</evidence>
<dbReference type="PANTHER" id="PTHR22594">
    <property type="entry name" value="ASPARTYL/LYSYL-TRNA SYNTHETASE"/>
    <property type="match status" value="1"/>
</dbReference>
<sequence>MSRIAHQVSSAVAFGDFVAEAAAAGRLVVQPRMGFSDPGQMRSGLIATKLADATTVGTITLDSYTRVGADGEARRALAEGVALNGYPIVAHEPSTTAAVVEGLRGRGFPVQIRHGSAHPEPIVAALLGAGFTATEGGPVSYCLPYSRLPLRDSVDNWSRSCELLAAVPDAHLETFGGCMMGQLCPPSLLVAISVLEGIFFRRHGLRSISLSYAQQTDAGQDEDAMRALRRLGREFLDGVQWHVVVYAYMGVYPRTPKGALSLLAGAARLAARTGGARLIVKTVAESSRIPTIAENVAALEHAARAAERAGTAPAGDDDSAVYQEARAIVDAVLDLDPDLGRGLVRAFELGYLDVPYCLHPDNAGRTRGHVDGAGRLAWSRIGALPIGHLVTPPRAEGMTSATLLTALTHVERTFDDERLERTAQMTLTTTTAGTTTAPPSPREHLTSPVTRTVMRVQDKALTAAREYLRDNGFTELLPAVIGPVTDPGGRGSKQVDVDYYGHRYKLMTSAILYKQASLLGFDKMFSIAPNVRLEPPETANTSRHLAEFHQLDVEIAGAKRDDALKVVEELVAAMVDRVVTEMPAELEELGRDKDAFTDLLSGAFGRVTHGAAVADLRGLGHAQSADAEIDWEGEAILSRKSSRPFFITDYPKGSRGFYDREDPAEPGVLRNFDLIAPEGFGELCSGSEREFEYARIVARMRETGENPAKYGWYLQMVREGIPASAGFGIGVQRFVRYLCGLDAVWQASAYPKIPGVVSW</sequence>
<proteinExistence type="predicted"/>
<dbReference type="GO" id="GO:0019670">
    <property type="term" value="P:anaerobic L-glutamate catabolic process"/>
    <property type="evidence" value="ECO:0007669"/>
    <property type="project" value="InterPro"/>
</dbReference>
<dbReference type="GO" id="GO:0005524">
    <property type="term" value="F:ATP binding"/>
    <property type="evidence" value="ECO:0007669"/>
    <property type="project" value="UniProtKB-KW"/>
</dbReference>
<dbReference type="InterPro" id="IPR045864">
    <property type="entry name" value="aa-tRNA-synth_II/BPL/LPL"/>
</dbReference>
<dbReference type="Pfam" id="PF06368">
    <property type="entry name" value="Met_asp_mut_E"/>
    <property type="match status" value="1"/>
</dbReference>
<accession>A0A2T0SMA1</accession>
<gene>
    <name evidence="10" type="ORF">CLV43_11641</name>
</gene>
<dbReference type="Gene3D" id="3.30.930.10">
    <property type="entry name" value="Bira Bifunctional Protein, Domain 2"/>
    <property type="match status" value="1"/>
</dbReference>
<dbReference type="PANTHER" id="PTHR22594:SF48">
    <property type="entry name" value="ASPARAGINYL-TRNA SYNTHETASE-RELATED PROTEIN (N-TRUNCATION)"/>
    <property type="match status" value="1"/>
</dbReference>
<organism evidence="10 11">
    <name type="scientific">Umezawaea tangerina</name>
    <dbReference type="NCBI Taxonomy" id="84725"/>
    <lineage>
        <taxon>Bacteria</taxon>
        <taxon>Bacillati</taxon>
        <taxon>Actinomycetota</taxon>
        <taxon>Actinomycetes</taxon>
        <taxon>Pseudonocardiales</taxon>
        <taxon>Pseudonocardiaceae</taxon>
        <taxon>Umezawaea</taxon>
    </lineage>
</organism>
<keyword evidence="2" id="KW-0846">Cobalamin</keyword>
<dbReference type="GO" id="GO:0006421">
    <property type="term" value="P:asparaginyl-tRNA aminoacylation"/>
    <property type="evidence" value="ECO:0007669"/>
    <property type="project" value="TreeGrafter"/>
</dbReference>
<evidence type="ECO:0000256" key="6">
    <source>
        <dbReference type="ARBA" id="ARBA00023146"/>
    </source>
</evidence>
<protein>
    <submittedName>
        <fullName evidence="10">Aspartyl/asparaginyl-tRNA synthetase</fullName>
    </submittedName>
</protein>
<dbReference type="NCBIfam" id="NF005052">
    <property type="entry name" value="PRK06462.1-1"/>
    <property type="match status" value="1"/>
</dbReference>
<dbReference type="GO" id="GO:0031419">
    <property type="term" value="F:cobalamin binding"/>
    <property type="evidence" value="ECO:0007669"/>
    <property type="project" value="UniProtKB-KW"/>
</dbReference>
<keyword evidence="6 10" id="KW-0030">Aminoacyl-tRNA synthetase</keyword>
<dbReference type="PROSITE" id="PS50862">
    <property type="entry name" value="AA_TRNA_LIGASE_II"/>
    <property type="match status" value="1"/>
</dbReference>
<dbReference type="OrthoDB" id="5332339at2"/>
<evidence type="ECO:0000313" key="11">
    <source>
        <dbReference type="Proteomes" id="UP000239494"/>
    </source>
</evidence>
<keyword evidence="8" id="KW-0170">Cobalt</keyword>
<evidence type="ECO:0000313" key="10">
    <source>
        <dbReference type="EMBL" id="PRY34534.1"/>
    </source>
</evidence>
<reference evidence="10 11" key="1">
    <citation type="submission" date="2018-03" db="EMBL/GenBank/DDBJ databases">
        <title>Genomic Encyclopedia of Archaeal and Bacterial Type Strains, Phase II (KMG-II): from individual species to whole genera.</title>
        <authorList>
            <person name="Goeker M."/>
        </authorList>
    </citation>
    <scope>NUCLEOTIDE SEQUENCE [LARGE SCALE GENOMIC DNA]</scope>
    <source>
        <strain evidence="10 11">DSM 44720</strain>
    </source>
</reference>
<dbReference type="InterPro" id="IPR016176">
    <property type="entry name" value="Cbl-dep_enz_cat"/>
</dbReference>
<dbReference type="GO" id="GO:0050097">
    <property type="term" value="F:methylaspartate mutase activity"/>
    <property type="evidence" value="ECO:0007669"/>
    <property type="project" value="InterPro"/>
</dbReference>
<keyword evidence="3" id="KW-0547">Nucleotide-binding</keyword>
<dbReference type="EMBL" id="PVTF01000016">
    <property type="protein sequence ID" value="PRY34534.1"/>
    <property type="molecule type" value="Genomic_DNA"/>
</dbReference>
<dbReference type="InterPro" id="IPR006396">
    <property type="entry name" value="Glu_mut_E"/>
</dbReference>
<evidence type="ECO:0000256" key="8">
    <source>
        <dbReference type="ARBA" id="ARBA00023285"/>
    </source>
</evidence>
<keyword evidence="7" id="KW-0413">Isomerase</keyword>
<evidence type="ECO:0000256" key="7">
    <source>
        <dbReference type="ARBA" id="ARBA00023235"/>
    </source>
</evidence>
<keyword evidence="5" id="KW-0648">Protein biosynthesis</keyword>
<dbReference type="GO" id="GO:0004816">
    <property type="term" value="F:asparagine-tRNA ligase activity"/>
    <property type="evidence" value="ECO:0007669"/>
    <property type="project" value="TreeGrafter"/>
</dbReference>